<dbReference type="InterPro" id="IPR024079">
    <property type="entry name" value="MetalloPept_cat_dom_sf"/>
</dbReference>
<dbReference type="OrthoDB" id="291007at2759"/>
<reference evidence="2 3" key="1">
    <citation type="journal article" date="2013" name="PLoS Genet.">
        <title>Comparative genome structure, secondary metabolite, and effector coding capacity across Cochliobolus pathogens.</title>
        <authorList>
            <person name="Condon B.J."/>
            <person name="Leng Y."/>
            <person name="Wu D."/>
            <person name="Bushley K.E."/>
            <person name="Ohm R.A."/>
            <person name="Otillar R."/>
            <person name="Martin J."/>
            <person name="Schackwitz W."/>
            <person name="Grimwood J."/>
            <person name="MohdZainudin N."/>
            <person name="Xue C."/>
            <person name="Wang R."/>
            <person name="Manning V.A."/>
            <person name="Dhillon B."/>
            <person name="Tu Z.J."/>
            <person name="Steffenson B.J."/>
            <person name="Salamov A."/>
            <person name="Sun H."/>
            <person name="Lowry S."/>
            <person name="LaButti K."/>
            <person name="Han J."/>
            <person name="Copeland A."/>
            <person name="Lindquist E."/>
            <person name="Barry K."/>
            <person name="Schmutz J."/>
            <person name="Baker S.E."/>
            <person name="Ciuffetti L.M."/>
            <person name="Grigoriev I.V."/>
            <person name="Zhong S."/>
            <person name="Turgeon B.G."/>
        </authorList>
    </citation>
    <scope>NUCLEOTIDE SEQUENCE [LARGE SCALE GENOMIC DNA]</scope>
    <source>
        <strain evidence="2 3">26-R-13</strain>
    </source>
</reference>
<dbReference type="AlphaFoldDB" id="W6Y0B4"/>
<feature type="signal peptide" evidence="1">
    <location>
        <begin position="1"/>
        <end position="18"/>
    </location>
</feature>
<evidence type="ECO:0008006" key="4">
    <source>
        <dbReference type="Google" id="ProtNLM"/>
    </source>
</evidence>
<evidence type="ECO:0000313" key="3">
    <source>
        <dbReference type="Proteomes" id="UP000053841"/>
    </source>
</evidence>
<dbReference type="KEGG" id="bze:COCCADRAFT_38815"/>
<accession>W6Y0B4</accession>
<dbReference type="Gene3D" id="3.40.390.10">
    <property type="entry name" value="Collagenase (Catalytic Domain)"/>
    <property type="match status" value="1"/>
</dbReference>
<proteinExistence type="predicted"/>
<dbReference type="GO" id="GO:0008237">
    <property type="term" value="F:metallopeptidase activity"/>
    <property type="evidence" value="ECO:0007669"/>
    <property type="project" value="InterPro"/>
</dbReference>
<dbReference type="GeneID" id="19148850"/>
<name>W6Y0B4_COCC2</name>
<evidence type="ECO:0000313" key="2">
    <source>
        <dbReference type="EMBL" id="EUC31025.1"/>
    </source>
</evidence>
<keyword evidence="1" id="KW-0732">Signal</keyword>
<feature type="chain" id="PRO_5004888644" description="Peptidase M12A domain-containing protein" evidence="1">
    <location>
        <begin position="19"/>
        <end position="314"/>
    </location>
</feature>
<protein>
    <recommendedName>
        <fullName evidence="4">Peptidase M12A domain-containing protein</fullName>
    </recommendedName>
</protein>
<gene>
    <name evidence="2" type="ORF">COCCADRAFT_38815</name>
</gene>
<dbReference type="HOGENOM" id="CLU_1011976_0_0_1"/>
<organism evidence="2 3">
    <name type="scientific">Cochliobolus carbonum (strain 26-R-13)</name>
    <name type="common">Maize leaf spot fungus</name>
    <name type="synonym">Bipolaris zeicola</name>
    <dbReference type="NCBI Taxonomy" id="930089"/>
    <lineage>
        <taxon>Eukaryota</taxon>
        <taxon>Fungi</taxon>
        <taxon>Dikarya</taxon>
        <taxon>Ascomycota</taxon>
        <taxon>Pezizomycotina</taxon>
        <taxon>Dothideomycetes</taxon>
        <taxon>Pleosporomycetidae</taxon>
        <taxon>Pleosporales</taxon>
        <taxon>Pleosporineae</taxon>
        <taxon>Pleosporaceae</taxon>
        <taxon>Bipolaris</taxon>
    </lineage>
</organism>
<dbReference type="EMBL" id="KI964678">
    <property type="protein sequence ID" value="EUC31025.1"/>
    <property type="molecule type" value="Genomic_DNA"/>
</dbReference>
<evidence type="ECO:0000256" key="1">
    <source>
        <dbReference type="SAM" id="SignalP"/>
    </source>
</evidence>
<dbReference type="RefSeq" id="XP_007714659.1">
    <property type="nucleotide sequence ID" value="XM_007716469.1"/>
</dbReference>
<sequence length="314" mass="35251">MIALPFLTFIVLLATALAQETVPKFGPFCGTPVPVYDNGTKATNWPDYIAELEKHEALNGQGSTDAWGTEGGPIPWPRTGEHQVVIPYCFAQEHDRRNTRNIVENGMAKWIEYLGGPASRTAGHAISFQERKNAQGKPLYCASPANRDAWNDQVPRDTLAIEFTENVGWGGSMAHEHNHPDRDTYLKVTPKSLADWDACWQRVHAHKGPLITPEKLCRSIRLTIKYGCTCAAFVKNRVEPGWPIRSNAGFDITSIMHYASVSGYSNQRCITKGEDCPMVAYVDPKDHSKGTRLVEQGRRPSEKNLMWVKRNYPW</sequence>
<dbReference type="Proteomes" id="UP000053841">
    <property type="component" value="Unassembled WGS sequence"/>
</dbReference>
<keyword evidence="3" id="KW-1185">Reference proteome</keyword>